<reference evidence="19" key="2">
    <citation type="submission" date="2017-06" db="EMBL/GenBank/DDBJ databases">
        <title>WGS assembly of Brachypodium distachyon.</title>
        <authorList>
            <consortium name="The International Brachypodium Initiative"/>
            <person name="Lucas S."/>
            <person name="Harmon-Smith M."/>
            <person name="Lail K."/>
            <person name="Tice H."/>
            <person name="Grimwood J."/>
            <person name="Bruce D."/>
            <person name="Barry K."/>
            <person name="Shu S."/>
            <person name="Lindquist E."/>
            <person name="Wang M."/>
            <person name="Pitluck S."/>
            <person name="Vogel J.P."/>
            <person name="Garvin D.F."/>
            <person name="Mockler T.C."/>
            <person name="Schmutz J."/>
            <person name="Rokhsar D."/>
            <person name="Bevan M.W."/>
        </authorList>
    </citation>
    <scope>NUCLEOTIDE SEQUENCE</scope>
    <source>
        <strain evidence="19">Bd21</strain>
    </source>
</reference>
<dbReference type="PANTHER" id="PTHR45631:SF6">
    <property type="entry name" value="OS09G0352000 PROTEIN"/>
    <property type="match status" value="1"/>
</dbReference>
<evidence type="ECO:0000256" key="4">
    <source>
        <dbReference type="ARBA" id="ARBA00022614"/>
    </source>
</evidence>
<dbReference type="PROSITE" id="PS00107">
    <property type="entry name" value="PROTEIN_KINASE_ATP"/>
    <property type="match status" value="1"/>
</dbReference>
<evidence type="ECO:0000256" key="12">
    <source>
        <dbReference type="ARBA" id="ARBA00023136"/>
    </source>
</evidence>
<dbReference type="OrthoDB" id="2017114at2759"/>
<feature type="binding site" evidence="15">
    <location>
        <position position="568"/>
    </location>
    <ligand>
        <name>ATP</name>
        <dbReference type="ChEBI" id="CHEBI:30616"/>
    </ligand>
</feature>
<dbReference type="InParanoid" id="A0A2K2CQW7"/>
<evidence type="ECO:0000259" key="18">
    <source>
        <dbReference type="PROSITE" id="PS50011"/>
    </source>
</evidence>
<evidence type="ECO:0000256" key="16">
    <source>
        <dbReference type="SAM" id="MobiDB-lite"/>
    </source>
</evidence>
<feature type="region of interest" description="Disordered" evidence="16">
    <location>
        <begin position="496"/>
        <end position="518"/>
    </location>
</feature>
<feature type="compositionally biased region" description="Basic and acidic residues" evidence="16">
    <location>
        <begin position="498"/>
        <end position="507"/>
    </location>
</feature>
<organism evidence="19">
    <name type="scientific">Brachypodium distachyon</name>
    <name type="common">Purple false brome</name>
    <name type="synonym">Trachynia distachya</name>
    <dbReference type="NCBI Taxonomy" id="15368"/>
    <lineage>
        <taxon>Eukaryota</taxon>
        <taxon>Viridiplantae</taxon>
        <taxon>Streptophyta</taxon>
        <taxon>Embryophyta</taxon>
        <taxon>Tracheophyta</taxon>
        <taxon>Spermatophyta</taxon>
        <taxon>Magnoliopsida</taxon>
        <taxon>Liliopsida</taxon>
        <taxon>Poales</taxon>
        <taxon>Poaceae</taxon>
        <taxon>BOP clade</taxon>
        <taxon>Pooideae</taxon>
        <taxon>Stipodae</taxon>
        <taxon>Brachypodieae</taxon>
        <taxon>Brachypodium</taxon>
    </lineage>
</organism>
<dbReference type="GO" id="GO:0005886">
    <property type="term" value="C:plasma membrane"/>
    <property type="evidence" value="ECO:0007669"/>
    <property type="project" value="UniProtKB-SubCell"/>
</dbReference>
<dbReference type="Pfam" id="PF12819">
    <property type="entry name" value="Malectin_like"/>
    <property type="match status" value="1"/>
</dbReference>
<keyword evidence="9" id="KW-0418">Kinase</keyword>
<evidence type="ECO:0000256" key="2">
    <source>
        <dbReference type="ARBA" id="ARBA00012513"/>
    </source>
</evidence>
<keyword evidence="12 17" id="KW-0472">Membrane</keyword>
<dbReference type="Gene3D" id="3.80.10.10">
    <property type="entry name" value="Ribonuclease Inhibitor"/>
    <property type="match status" value="1"/>
</dbReference>
<evidence type="ECO:0000256" key="10">
    <source>
        <dbReference type="ARBA" id="ARBA00022840"/>
    </source>
</evidence>
<evidence type="ECO:0000256" key="17">
    <source>
        <dbReference type="SAM" id="Phobius"/>
    </source>
</evidence>
<keyword evidence="21" id="KW-1185">Reference proteome</keyword>
<evidence type="ECO:0000256" key="13">
    <source>
        <dbReference type="ARBA" id="ARBA00047899"/>
    </source>
</evidence>
<keyword evidence="7" id="KW-0677">Repeat</keyword>
<dbReference type="Pfam" id="PF00560">
    <property type="entry name" value="LRR_1"/>
    <property type="match status" value="1"/>
</dbReference>
<dbReference type="PROSITE" id="PS50011">
    <property type="entry name" value="PROTEIN_KINASE_DOM"/>
    <property type="match status" value="1"/>
</dbReference>
<evidence type="ECO:0000256" key="1">
    <source>
        <dbReference type="ARBA" id="ARBA00004162"/>
    </source>
</evidence>
<dbReference type="InterPro" id="IPR008271">
    <property type="entry name" value="Ser/Thr_kinase_AS"/>
</dbReference>
<keyword evidence="6 17" id="KW-0812">Transmembrane</keyword>
<dbReference type="InterPro" id="IPR032675">
    <property type="entry name" value="LRR_dom_sf"/>
</dbReference>
<dbReference type="Gramene" id="PNT64438">
    <property type="protein sequence ID" value="PNT64438"/>
    <property type="gene ID" value="BRADI_4g28510v3"/>
</dbReference>
<feature type="domain" description="Protein kinase" evidence="18">
    <location>
        <begin position="540"/>
        <end position="805"/>
    </location>
</feature>
<keyword evidence="3" id="KW-0723">Serine/threonine-protein kinase</keyword>
<comment type="catalytic activity">
    <reaction evidence="13">
        <text>L-threonyl-[protein] + ATP = O-phospho-L-threonyl-[protein] + ADP + H(+)</text>
        <dbReference type="Rhea" id="RHEA:46608"/>
        <dbReference type="Rhea" id="RHEA-COMP:11060"/>
        <dbReference type="Rhea" id="RHEA-COMP:11605"/>
        <dbReference type="ChEBI" id="CHEBI:15378"/>
        <dbReference type="ChEBI" id="CHEBI:30013"/>
        <dbReference type="ChEBI" id="CHEBI:30616"/>
        <dbReference type="ChEBI" id="CHEBI:61977"/>
        <dbReference type="ChEBI" id="CHEBI:456216"/>
        <dbReference type="EC" id="2.7.11.1"/>
    </reaction>
</comment>
<dbReference type="Proteomes" id="UP000008810">
    <property type="component" value="Chromosome 4"/>
</dbReference>
<dbReference type="EMBL" id="CM000883">
    <property type="protein sequence ID" value="PNT64438.1"/>
    <property type="molecule type" value="Genomic_DNA"/>
</dbReference>
<keyword evidence="8 15" id="KW-0547">Nucleotide-binding</keyword>
<reference evidence="19 20" key="1">
    <citation type="journal article" date="2010" name="Nature">
        <title>Genome sequencing and analysis of the model grass Brachypodium distachyon.</title>
        <authorList>
            <consortium name="International Brachypodium Initiative"/>
        </authorList>
    </citation>
    <scope>NUCLEOTIDE SEQUENCE [LARGE SCALE GENOMIC DNA]</scope>
    <source>
        <strain evidence="19 20">Bd21</strain>
    </source>
</reference>
<dbReference type="Gene3D" id="3.30.200.20">
    <property type="entry name" value="Phosphorylase Kinase, domain 1"/>
    <property type="match status" value="1"/>
</dbReference>
<accession>A0A2K2CQW7</accession>
<keyword evidence="5" id="KW-0808">Transferase</keyword>
<dbReference type="InterPro" id="IPR017441">
    <property type="entry name" value="Protein_kinase_ATP_BS"/>
</dbReference>
<evidence type="ECO:0000256" key="8">
    <source>
        <dbReference type="ARBA" id="ARBA00022741"/>
    </source>
</evidence>
<feature type="transmembrane region" description="Helical" evidence="17">
    <location>
        <begin position="466"/>
        <end position="490"/>
    </location>
</feature>
<sequence length="833" mass="91991">TAIHVAGQPGFLSIDCGLEAEFSPRKDDDTGIVYVSDGPYVDGGENHKVASGYDNWGTSNQHYHTLRSFPSGLRNCYTLPTESGAKYLLRLQFYHGDYDGKISSSVQFDLHLGTNYWETCKNVTYWWSEAIFVAWASSVPVCLVNTGGGTPFVNSVLLRKLDATLYPQVNADRSMAMYKRANMGSSATSVIRFPDDPYDRFWFSSTSSLWTNISTRRTIRSGNNFAVPLSILQTAVAAIDNGTNLNIMTNPEASSFQPMVFLHFADFQNSQLRQFDIHVNDDELYQYALNYLTASNVYTSGRYKATGGKYHNITLVPTNISELPPMINAYEIYGLITHNTSRTFPRDVEVIMAIKLEYGVMKNWMGDPCFPVKYAWDGVNCSSNTTGSTARITSLDLSNSTLHGVISDNFSMLTELEYLDLSGNRLSGPIPDSLCKNNGGSLILRYDSDENTCNKTISLSPSRNRAAIISISVVVPVVVVAVLILSYVIWRGKKPKISKHDPPREPELPNVRGSRKCQGDPLPNIENRQFTYKELEKFTNKFGRFIGQGGFGLVYYGRLEDNTEVAVKMRSESSSHGLDEFLAEVQSLTKVHHSNLVSLVGYCCEKDHLALVYEYMSRGNLCDHLRDLQLGTRVRIVLDAAQGLDYLHKGCSLPIIHRDVKSSNILLGQNLRAKIADFGLCKTYLSDTQTHISTNAAGSAGYFDPEYYHTGRLTKSSDVYSFGVVLLEIATGEPPIAPSHGHIVQRVKQMVATGNISSVADARLGGSYEVTSMWKVVDTAMACTSDAAIGRPTMAAVVAQLKESLALEEARQDRVSPVSDTAVLVSTFGPSAR</sequence>
<dbReference type="InterPro" id="IPR001245">
    <property type="entry name" value="Ser-Thr/Tyr_kinase_cat_dom"/>
</dbReference>
<evidence type="ECO:0000313" key="19">
    <source>
        <dbReference type="EMBL" id="PNT64438.1"/>
    </source>
</evidence>
<dbReference type="AlphaFoldDB" id="A0A2K2CQW7"/>
<proteinExistence type="predicted"/>
<dbReference type="PROSITE" id="PS00108">
    <property type="entry name" value="PROTEIN_KINASE_ST"/>
    <property type="match status" value="1"/>
</dbReference>
<dbReference type="Pfam" id="PF07714">
    <property type="entry name" value="PK_Tyr_Ser-Thr"/>
    <property type="match status" value="1"/>
</dbReference>
<dbReference type="GO" id="GO:0005524">
    <property type="term" value="F:ATP binding"/>
    <property type="evidence" value="ECO:0007669"/>
    <property type="project" value="UniProtKB-UniRule"/>
</dbReference>
<dbReference type="EC" id="2.7.11.1" evidence="2"/>
<comment type="subcellular location">
    <subcellularLocation>
        <location evidence="1">Cell membrane</location>
        <topology evidence="1">Single-pass membrane protein</topology>
    </subcellularLocation>
</comment>
<evidence type="ECO:0000256" key="15">
    <source>
        <dbReference type="PROSITE-ProRule" id="PRU10141"/>
    </source>
</evidence>
<evidence type="ECO:0000256" key="14">
    <source>
        <dbReference type="ARBA" id="ARBA00048679"/>
    </source>
</evidence>
<gene>
    <name evidence="19" type="ORF">BRADI_4g28510v3</name>
</gene>
<name>A0A2K2CQW7_BRADI</name>
<reference evidence="20" key="3">
    <citation type="submission" date="2018-08" db="UniProtKB">
        <authorList>
            <consortium name="EnsemblPlants"/>
        </authorList>
    </citation>
    <scope>IDENTIFICATION</scope>
    <source>
        <strain evidence="20">cv. Bd21</strain>
    </source>
</reference>
<dbReference type="SUPFAM" id="SSF56112">
    <property type="entry name" value="Protein kinase-like (PK-like)"/>
    <property type="match status" value="1"/>
</dbReference>
<dbReference type="SMART" id="SM00220">
    <property type="entry name" value="S_TKc"/>
    <property type="match status" value="1"/>
</dbReference>
<keyword evidence="11 17" id="KW-1133">Transmembrane helix</keyword>
<dbReference type="InterPro" id="IPR000719">
    <property type="entry name" value="Prot_kinase_dom"/>
</dbReference>
<evidence type="ECO:0000256" key="5">
    <source>
        <dbReference type="ARBA" id="ARBA00022679"/>
    </source>
</evidence>
<keyword evidence="4" id="KW-0433">Leucine-rich repeat</keyword>
<evidence type="ECO:0000256" key="11">
    <source>
        <dbReference type="ARBA" id="ARBA00022989"/>
    </source>
</evidence>
<dbReference type="GO" id="GO:0004674">
    <property type="term" value="F:protein serine/threonine kinase activity"/>
    <property type="evidence" value="ECO:0007669"/>
    <property type="project" value="UniProtKB-KW"/>
</dbReference>
<comment type="catalytic activity">
    <reaction evidence="14">
        <text>L-seryl-[protein] + ATP = O-phospho-L-seryl-[protein] + ADP + H(+)</text>
        <dbReference type="Rhea" id="RHEA:17989"/>
        <dbReference type="Rhea" id="RHEA-COMP:9863"/>
        <dbReference type="Rhea" id="RHEA-COMP:11604"/>
        <dbReference type="ChEBI" id="CHEBI:15378"/>
        <dbReference type="ChEBI" id="CHEBI:29999"/>
        <dbReference type="ChEBI" id="CHEBI:30616"/>
        <dbReference type="ChEBI" id="CHEBI:83421"/>
        <dbReference type="ChEBI" id="CHEBI:456216"/>
        <dbReference type="EC" id="2.7.11.1"/>
    </reaction>
</comment>
<dbReference type="InterPro" id="IPR024788">
    <property type="entry name" value="Malectin-like_Carb-bd_dom"/>
</dbReference>
<dbReference type="SUPFAM" id="SSF52058">
    <property type="entry name" value="L domain-like"/>
    <property type="match status" value="1"/>
</dbReference>
<dbReference type="InterPro" id="IPR001611">
    <property type="entry name" value="Leu-rich_rpt"/>
</dbReference>
<evidence type="ECO:0000256" key="3">
    <source>
        <dbReference type="ARBA" id="ARBA00022527"/>
    </source>
</evidence>
<feature type="non-terminal residue" evidence="19">
    <location>
        <position position="1"/>
    </location>
</feature>
<dbReference type="FunFam" id="3.30.200.20:FF:000394">
    <property type="entry name" value="Leucine-rich repeat receptor-like protein kinase"/>
    <property type="match status" value="1"/>
</dbReference>
<evidence type="ECO:0000313" key="21">
    <source>
        <dbReference type="Proteomes" id="UP000008810"/>
    </source>
</evidence>
<evidence type="ECO:0000256" key="6">
    <source>
        <dbReference type="ARBA" id="ARBA00022692"/>
    </source>
</evidence>
<evidence type="ECO:0000313" key="20">
    <source>
        <dbReference type="EnsemblPlants" id="PNT64438"/>
    </source>
</evidence>
<evidence type="ECO:0000256" key="7">
    <source>
        <dbReference type="ARBA" id="ARBA00022737"/>
    </source>
</evidence>
<dbReference type="EnsemblPlants" id="PNT64438">
    <property type="protein sequence ID" value="PNT64438"/>
    <property type="gene ID" value="BRADI_4g28510v3"/>
</dbReference>
<dbReference type="PANTHER" id="PTHR45631">
    <property type="entry name" value="OS07G0107800 PROTEIN-RELATED"/>
    <property type="match status" value="1"/>
</dbReference>
<dbReference type="ExpressionAtlas" id="A0A2K2CQW7">
    <property type="expression patterns" value="baseline and differential"/>
</dbReference>
<keyword evidence="10 15" id="KW-0067">ATP-binding</keyword>
<evidence type="ECO:0000256" key="9">
    <source>
        <dbReference type="ARBA" id="ARBA00022777"/>
    </source>
</evidence>
<protein>
    <recommendedName>
        <fullName evidence="2">non-specific serine/threonine protein kinase</fullName>
        <ecNumber evidence="2">2.7.11.1</ecNumber>
    </recommendedName>
</protein>
<dbReference type="InterPro" id="IPR011009">
    <property type="entry name" value="Kinase-like_dom_sf"/>
</dbReference>
<dbReference type="Gene3D" id="1.10.510.10">
    <property type="entry name" value="Transferase(Phosphotransferase) domain 1"/>
    <property type="match status" value="1"/>
</dbReference>